<dbReference type="Gene3D" id="1.10.340.30">
    <property type="entry name" value="Hypothetical protein, domain 2"/>
    <property type="match status" value="1"/>
</dbReference>
<dbReference type="PANTHER" id="PTHR30037">
    <property type="entry name" value="DNA-3-METHYLADENINE GLYCOSYLASE 1"/>
    <property type="match status" value="1"/>
</dbReference>
<proteinExistence type="predicted"/>
<evidence type="ECO:0000313" key="2">
    <source>
        <dbReference type="Proteomes" id="UP000516404"/>
    </source>
</evidence>
<dbReference type="Proteomes" id="UP000516404">
    <property type="component" value="Chromosome"/>
</dbReference>
<dbReference type="KEGG" id="rter:IDM49_05310"/>
<dbReference type="InterPro" id="IPR011257">
    <property type="entry name" value="DNA_glycosylase"/>
</dbReference>
<dbReference type="GeneID" id="96623645"/>
<dbReference type="EMBL" id="CP061539">
    <property type="protein sequence ID" value="QNV38664.1"/>
    <property type="molecule type" value="Genomic_DNA"/>
</dbReference>
<reference evidence="1 2" key="1">
    <citation type="submission" date="2020-09" db="EMBL/GenBank/DDBJ databases">
        <title>Investigation of environmental microbes.</title>
        <authorList>
            <person name="Ou Y."/>
            <person name="Kang Q."/>
        </authorList>
    </citation>
    <scope>NUCLEOTIDE SEQUENCE [LARGE SCALE GENOMIC DNA]</scope>
    <source>
        <strain evidence="1 2">KJZ-14</strain>
    </source>
</reference>
<name>A0A7H2BG68_9MICC</name>
<dbReference type="Pfam" id="PF03352">
    <property type="entry name" value="Adenine_glyco"/>
    <property type="match status" value="1"/>
</dbReference>
<dbReference type="RefSeq" id="WP_190725272.1">
    <property type="nucleotide sequence ID" value="NZ_CP061539.1"/>
</dbReference>
<gene>
    <name evidence="1" type="ORF">IDM49_05310</name>
</gene>
<sequence length="182" mass="20880">MTTFEPQEITDDAVPSWVKDERTDLYFRNEWGTVPLTQHKIFEHLCLLTFQLGLQWKVVLKHRKALAKHLKDFDPAHMATLTDADIDSLLLEPSMIRNRRKIEACVHNAKMLMYHEIDLPEVLSEHFGKTIVLDTSAHGMPRTYPATDELSNFFKDCEMQLVGPVLCCALAQATGYIRPQKG</sequence>
<protein>
    <submittedName>
        <fullName evidence="1">DNA-3-methyladenine glycosylase I</fullName>
    </submittedName>
</protein>
<dbReference type="InterPro" id="IPR052891">
    <property type="entry name" value="DNA-3mA_glycosylase"/>
</dbReference>
<organism evidence="1 2">
    <name type="scientific">Rothia terrae</name>
    <dbReference type="NCBI Taxonomy" id="396015"/>
    <lineage>
        <taxon>Bacteria</taxon>
        <taxon>Bacillati</taxon>
        <taxon>Actinomycetota</taxon>
        <taxon>Actinomycetes</taxon>
        <taxon>Micrococcales</taxon>
        <taxon>Micrococcaceae</taxon>
        <taxon>Rothia</taxon>
    </lineage>
</organism>
<dbReference type="InterPro" id="IPR005019">
    <property type="entry name" value="Adenine_glyco"/>
</dbReference>
<accession>A0A7H2BG68</accession>
<dbReference type="GO" id="GO:0006284">
    <property type="term" value="P:base-excision repair"/>
    <property type="evidence" value="ECO:0007669"/>
    <property type="project" value="InterPro"/>
</dbReference>
<dbReference type="GO" id="GO:0008725">
    <property type="term" value="F:DNA-3-methyladenine glycosylase activity"/>
    <property type="evidence" value="ECO:0007669"/>
    <property type="project" value="InterPro"/>
</dbReference>
<evidence type="ECO:0000313" key="1">
    <source>
        <dbReference type="EMBL" id="QNV38664.1"/>
    </source>
</evidence>
<dbReference type="PANTHER" id="PTHR30037:SF4">
    <property type="entry name" value="DNA-3-METHYLADENINE GLYCOSYLASE I"/>
    <property type="match status" value="1"/>
</dbReference>
<dbReference type="AlphaFoldDB" id="A0A7H2BG68"/>
<dbReference type="SUPFAM" id="SSF48150">
    <property type="entry name" value="DNA-glycosylase"/>
    <property type="match status" value="1"/>
</dbReference>
<keyword evidence="2" id="KW-1185">Reference proteome</keyword>